<keyword evidence="4" id="KW-1185">Reference proteome</keyword>
<dbReference type="CDD" id="cd00667">
    <property type="entry name" value="ring_hydroxylating_dioxygenases_beta"/>
    <property type="match status" value="1"/>
</dbReference>
<accession>A0A923SG74</accession>
<dbReference type="SUPFAM" id="SSF54427">
    <property type="entry name" value="NTF2-like"/>
    <property type="match status" value="1"/>
</dbReference>
<dbReference type="Gene3D" id="3.10.450.50">
    <property type="match status" value="1"/>
</dbReference>
<dbReference type="Pfam" id="PF00866">
    <property type="entry name" value="Ring_hydroxyl_B"/>
    <property type="match status" value="1"/>
</dbReference>
<evidence type="ECO:0000256" key="2">
    <source>
        <dbReference type="ARBA" id="ARBA00023002"/>
    </source>
</evidence>
<protein>
    <submittedName>
        <fullName evidence="3">Aromatic-ring-hydroxylating dioxygenase subunit beta</fullName>
    </submittedName>
</protein>
<comment type="similarity">
    <text evidence="1">Belongs to the bacterial ring-hydroxylating dioxygenase beta subunit family.</text>
</comment>
<dbReference type="EMBL" id="JACORT010000007">
    <property type="protein sequence ID" value="MBC5784647.1"/>
    <property type="molecule type" value="Genomic_DNA"/>
</dbReference>
<dbReference type="InterPro" id="IPR032710">
    <property type="entry name" value="NTF2-like_dom_sf"/>
</dbReference>
<evidence type="ECO:0000256" key="1">
    <source>
        <dbReference type="ARBA" id="ARBA00009570"/>
    </source>
</evidence>
<reference evidence="3" key="1">
    <citation type="submission" date="2020-08" db="EMBL/GenBank/DDBJ databases">
        <title>Ramlibacter sp. USB13 16S ribosomal RNA gene genome sequencing and assembly.</title>
        <authorList>
            <person name="Kang M."/>
        </authorList>
    </citation>
    <scope>NUCLEOTIDE SEQUENCE</scope>
    <source>
        <strain evidence="3">USB13</strain>
    </source>
</reference>
<dbReference type="PANTHER" id="PTHR41534:SF1">
    <property type="entry name" value="BLR3401 PROTEIN"/>
    <property type="match status" value="1"/>
</dbReference>
<keyword evidence="3" id="KW-0223">Dioxygenase</keyword>
<comment type="caution">
    <text evidence="3">The sequence shown here is derived from an EMBL/GenBank/DDBJ whole genome shotgun (WGS) entry which is preliminary data.</text>
</comment>
<name>A0A923SG74_9BURK</name>
<organism evidence="3 4">
    <name type="scientific">Ramlibacter cellulosilyticus</name>
    <dbReference type="NCBI Taxonomy" id="2764187"/>
    <lineage>
        <taxon>Bacteria</taxon>
        <taxon>Pseudomonadati</taxon>
        <taxon>Pseudomonadota</taxon>
        <taxon>Betaproteobacteria</taxon>
        <taxon>Burkholderiales</taxon>
        <taxon>Comamonadaceae</taxon>
        <taxon>Ramlibacter</taxon>
    </lineage>
</organism>
<dbReference type="RefSeq" id="WP_187077391.1">
    <property type="nucleotide sequence ID" value="NZ_JACORT010000007.1"/>
</dbReference>
<dbReference type="GO" id="GO:0019380">
    <property type="term" value="P:3-phenylpropionate catabolic process"/>
    <property type="evidence" value="ECO:0007669"/>
    <property type="project" value="TreeGrafter"/>
</dbReference>
<evidence type="ECO:0000313" key="3">
    <source>
        <dbReference type="EMBL" id="MBC5784647.1"/>
    </source>
</evidence>
<dbReference type="Proteomes" id="UP000608513">
    <property type="component" value="Unassembled WGS sequence"/>
</dbReference>
<dbReference type="InterPro" id="IPR000391">
    <property type="entry name" value="Rng_hydr_dOase-bsu"/>
</dbReference>
<gene>
    <name evidence="3" type="ORF">H8N03_16990</name>
</gene>
<dbReference type="PANTHER" id="PTHR41534">
    <property type="entry name" value="BLR3401 PROTEIN"/>
    <property type="match status" value="1"/>
</dbReference>
<dbReference type="AlphaFoldDB" id="A0A923SG74"/>
<dbReference type="GO" id="GO:0051213">
    <property type="term" value="F:dioxygenase activity"/>
    <property type="evidence" value="ECO:0007669"/>
    <property type="project" value="UniProtKB-KW"/>
</dbReference>
<sequence>MKLSAATVLAAQAVVGQEALHLDAQRWDDWLALFTDDVQFWVPAWTDEHTLGASPESELSLVYITARAGLEDRVWRVRSGLSVASTVLPRTCHQVTNCVVAPASEGELRVESSWSCHQVRLKDRSQHVFFGRYEHRLREVDGQWRIAGKKVVLLNDVIPTMLDFYCI</sequence>
<keyword evidence="2" id="KW-0560">Oxidoreductase</keyword>
<evidence type="ECO:0000313" key="4">
    <source>
        <dbReference type="Proteomes" id="UP000608513"/>
    </source>
</evidence>
<proteinExistence type="inferred from homology"/>